<sequence>MSVDGGEPESRQSVEGSLPNSNPDVRADDESAPAAVLETPQPSTNQEVDETTPMEIDSEAPSPTTAESIISGIVDSDVNDVEHPPVPLPDQISSAAQPREEVEEVEVEATGEVHVFSLGSSDAWLTVQETRNPIKKQDRAFMPYKSPLHIFRAYRFHPEFEQTVPNGVKSLTYSSRVDVQKPLCPYELNNQQCPENCEFQHFSNIKILGKFSPSSDGLLTSELSFLSILPPPGADLLVFFLPQMTKSFWNLANQTSPANKELGSIKGSVSFFRYTRPKRLETSTLSLEASSSSAPSSLEIRARCSTWKE</sequence>
<dbReference type="PANTHER" id="PTHR21563">
    <property type="entry name" value="ZINC FINGER C3H1 DOMAIN-CONTAINING PROTEIN"/>
    <property type="match status" value="1"/>
</dbReference>
<evidence type="ECO:0000313" key="4">
    <source>
        <dbReference type="Proteomes" id="UP000001197"/>
    </source>
</evidence>
<dbReference type="GO" id="GO:0000178">
    <property type="term" value="C:exosome (RNase complex)"/>
    <property type="evidence" value="ECO:0007669"/>
    <property type="project" value="TreeGrafter"/>
</dbReference>
<feature type="compositionally biased region" description="Polar residues" evidence="1">
    <location>
        <begin position="11"/>
        <end position="23"/>
    </location>
</feature>
<organism evidence="3 4">
    <name type="scientific">Podospora anserina (strain S / ATCC MYA-4624 / DSM 980 / FGSC 10383)</name>
    <name type="common">Pleurage anserina</name>
    <dbReference type="NCBI Taxonomy" id="515849"/>
    <lineage>
        <taxon>Eukaryota</taxon>
        <taxon>Fungi</taxon>
        <taxon>Dikarya</taxon>
        <taxon>Ascomycota</taxon>
        <taxon>Pezizomycotina</taxon>
        <taxon>Sordariomycetes</taxon>
        <taxon>Sordariomycetidae</taxon>
        <taxon>Sordariales</taxon>
        <taxon>Podosporaceae</taxon>
        <taxon>Podospora</taxon>
        <taxon>Podospora anserina</taxon>
    </lineage>
</organism>
<feature type="domain" description="Putative zinc-finger" evidence="2">
    <location>
        <begin position="183"/>
        <end position="202"/>
    </location>
</feature>
<dbReference type="AlphaFoldDB" id="A0A090CF60"/>
<dbReference type="PANTHER" id="PTHR21563:SF3">
    <property type="entry name" value="ZINC FINGER C3H1 DOMAIN-CONTAINING PROTEIN"/>
    <property type="match status" value="1"/>
</dbReference>
<name>A0A090CF60_PODAN</name>
<dbReference type="GO" id="GO:0005634">
    <property type="term" value="C:nucleus"/>
    <property type="evidence" value="ECO:0007669"/>
    <property type="project" value="TreeGrafter"/>
</dbReference>
<evidence type="ECO:0000313" key="3">
    <source>
        <dbReference type="EMBL" id="CDP23872.1"/>
    </source>
</evidence>
<dbReference type="InterPro" id="IPR039278">
    <property type="entry name" value="Red1"/>
</dbReference>
<dbReference type="Proteomes" id="UP000001197">
    <property type="component" value="Chromosome 1"/>
</dbReference>
<dbReference type="EMBL" id="FO904936">
    <property type="protein sequence ID" value="CDP23872.1"/>
    <property type="molecule type" value="Genomic_DNA"/>
</dbReference>
<dbReference type="STRING" id="515849.A0A090CF60"/>
<feature type="region of interest" description="Disordered" evidence="1">
    <location>
        <begin position="1"/>
        <end position="70"/>
    </location>
</feature>
<evidence type="ECO:0000256" key="1">
    <source>
        <dbReference type="SAM" id="MobiDB-lite"/>
    </source>
</evidence>
<reference evidence="4" key="2">
    <citation type="journal article" date="2014" name="Genetics">
        <title>Maintaining two mating types: Structure of the mating type locus and its role in heterokaryosis in Podospora anserina.</title>
        <authorList>
            <person name="Grognet P."/>
            <person name="Bidard F."/>
            <person name="Kuchly C."/>
            <person name="Tong L.C.H."/>
            <person name="Coppin E."/>
            <person name="Benkhali J.A."/>
            <person name="Couloux A."/>
            <person name="Wincker P."/>
            <person name="Debuchy R."/>
            <person name="Silar P."/>
        </authorList>
    </citation>
    <scope>GENOME REANNOTATION</scope>
    <source>
        <strain evidence="4">S / ATCC MYA-4624 / DSM 980 / FGSC 10383</strain>
    </source>
</reference>
<evidence type="ECO:0000259" key="2">
    <source>
        <dbReference type="Pfam" id="PF10650"/>
    </source>
</evidence>
<proteinExistence type="predicted"/>
<dbReference type="Pfam" id="PF10650">
    <property type="entry name" value="zf-C3H1"/>
    <property type="match status" value="1"/>
</dbReference>
<dbReference type="InterPro" id="IPR019607">
    <property type="entry name" value="Putative_zinc-finger_domain"/>
</dbReference>
<feature type="compositionally biased region" description="Acidic residues" evidence="1">
    <location>
        <begin position="47"/>
        <end position="58"/>
    </location>
</feature>
<dbReference type="eggNOG" id="KOG4839">
    <property type="taxonomic scope" value="Eukaryota"/>
</dbReference>
<protein>
    <recommendedName>
        <fullName evidence="2">Putative zinc-finger domain-containing protein</fullName>
    </recommendedName>
</protein>
<reference evidence="3 4" key="1">
    <citation type="journal article" date="2008" name="Genome Biol.">
        <title>The genome sequence of the model ascomycete fungus Podospora anserina.</title>
        <authorList>
            <person name="Espagne E."/>
            <person name="Lespinet O."/>
            <person name="Malagnac F."/>
            <person name="Da Silva C."/>
            <person name="Jaillon O."/>
            <person name="Porcel B.M."/>
            <person name="Couloux A."/>
            <person name="Aury J.-M."/>
            <person name="Segurens B."/>
            <person name="Poulain J."/>
            <person name="Anthouard V."/>
            <person name="Grossetete S."/>
            <person name="Khalili H."/>
            <person name="Coppin E."/>
            <person name="Dequard-Chablat M."/>
            <person name="Picard M."/>
            <person name="Contamine V."/>
            <person name="Arnaise S."/>
            <person name="Bourdais A."/>
            <person name="Berteaux-Lecellier V."/>
            <person name="Gautheret D."/>
            <person name="de Vries R.P."/>
            <person name="Battaglia E."/>
            <person name="Coutinho P.M."/>
            <person name="Danchin E.G.J."/>
            <person name="Henrissat B."/>
            <person name="El Khoury R."/>
            <person name="Sainsard-Chanet A."/>
            <person name="Boivin A."/>
            <person name="Pinan-Lucarre B."/>
            <person name="Sellem C.H."/>
            <person name="Debuchy R."/>
            <person name="Wincker P."/>
            <person name="Weissenbach J."/>
            <person name="Silar P."/>
        </authorList>
    </citation>
    <scope>NUCLEOTIDE SEQUENCE [LARGE SCALE GENOMIC DNA]</scope>
    <source>
        <strain evidence="4">S / ATCC MYA-4624 / DSM 980 / FGSC 10383</strain>
    </source>
</reference>
<keyword evidence="4" id="KW-1185">Reference proteome</keyword>
<accession>A0A090CF60</accession>
<dbReference type="InParanoid" id="A0A090CF60"/>